<proteinExistence type="predicted"/>
<keyword evidence="1" id="KW-1133">Transmembrane helix</keyword>
<evidence type="ECO:0000313" key="2">
    <source>
        <dbReference type="EMBL" id="MQS97112.1"/>
    </source>
</evidence>
<dbReference type="AlphaFoldDB" id="A0A5P0ZW95"/>
<feature type="transmembrane region" description="Helical" evidence="1">
    <location>
        <begin position="167"/>
        <end position="182"/>
    </location>
</feature>
<dbReference type="Proteomes" id="UP000371423">
    <property type="component" value="Unassembled WGS sequence"/>
</dbReference>
<name>A0A5P0ZW95_9LACO</name>
<organism evidence="2 3">
    <name type="scientific">Companilactobacillus halodurans</name>
    <dbReference type="NCBI Taxonomy" id="2584183"/>
    <lineage>
        <taxon>Bacteria</taxon>
        <taxon>Bacillati</taxon>
        <taxon>Bacillota</taxon>
        <taxon>Bacilli</taxon>
        <taxon>Lactobacillales</taxon>
        <taxon>Lactobacillaceae</taxon>
        <taxon>Companilactobacillus</taxon>
    </lineage>
</organism>
<keyword evidence="3" id="KW-1185">Reference proteome</keyword>
<evidence type="ECO:0000313" key="3">
    <source>
        <dbReference type="Proteomes" id="UP000371423"/>
    </source>
</evidence>
<feature type="transmembrane region" description="Helical" evidence="1">
    <location>
        <begin position="23"/>
        <end position="44"/>
    </location>
</feature>
<feature type="transmembrane region" description="Helical" evidence="1">
    <location>
        <begin position="189"/>
        <end position="210"/>
    </location>
</feature>
<keyword evidence="1" id="KW-0472">Membrane</keyword>
<evidence type="ECO:0000256" key="1">
    <source>
        <dbReference type="SAM" id="Phobius"/>
    </source>
</evidence>
<feature type="transmembrane region" description="Helical" evidence="1">
    <location>
        <begin position="145"/>
        <end position="161"/>
    </location>
</feature>
<comment type="caution">
    <text evidence="2">The sequence shown here is derived from an EMBL/GenBank/DDBJ whole genome shotgun (WGS) entry which is preliminary data.</text>
</comment>
<reference evidence="2 3" key="1">
    <citation type="journal article" date="2019" name="Syst. Appl. Microbiol.">
        <title>Polyphasic characterization of two novel Lactobacillus spp. isolated from blown salami packages: Description of Lactobacillus halodurans sp. nov. and Lactobacillus salsicarnum sp. nov.</title>
        <authorList>
            <person name="Schuster J.A."/>
            <person name="Klingl A."/>
            <person name="Vogel R.F."/>
            <person name="Ehrmann M.A."/>
        </authorList>
    </citation>
    <scope>NUCLEOTIDE SEQUENCE [LARGE SCALE GENOMIC DNA]</scope>
    <source>
        <strain evidence="2 3">TMW 1.1920</strain>
    </source>
</reference>
<feature type="transmembrane region" description="Helical" evidence="1">
    <location>
        <begin position="306"/>
        <end position="328"/>
    </location>
</feature>
<accession>A0A5P0ZW95</accession>
<feature type="transmembrane region" description="Helical" evidence="1">
    <location>
        <begin position="72"/>
        <end position="91"/>
    </location>
</feature>
<sequence>MIELILGDAHTGYYGFILAQNDVATSIVYSIFVLTFEILFYIYIKSQAKKNKKFYLMESMALVRDKLSNSKMFLVLFGILLLIPIFGIIFAPNPADYFKIGAFPMNRIMANSDEIAFNDNIAKFCKYFGFLGIIGIKLYDKNHSFILLILRIVSLISVTLLDGKRTLFAFLILILFAIDFIFSKNKSRLILKGFFLAVVISLYFVLYSYVTGKYEYNTNWYSVISEYFFKGNAVKVAIYSVLHPDKLHILDYHFQTFYYDLFYFVPRNIWLSKPLTYPDYYSSAVFGFETVRNVGWYFQTNVFAEFISNIGIMGVFLGPLFILLLCNVVNNSKNLFSMMFGVSFIVLIELFEYSDLVKIVFLIWVILLVVTKLSRRIRFSSFEGVK</sequence>
<dbReference type="EMBL" id="VDFO01000012">
    <property type="protein sequence ID" value="MQS97112.1"/>
    <property type="molecule type" value="Genomic_DNA"/>
</dbReference>
<keyword evidence="1" id="KW-0812">Transmembrane</keyword>
<feature type="transmembrane region" description="Helical" evidence="1">
    <location>
        <begin position="335"/>
        <end position="351"/>
    </location>
</feature>
<protein>
    <submittedName>
        <fullName evidence="2">Oligosaccharide repeat unit polymerase</fullName>
    </submittedName>
</protein>
<gene>
    <name evidence="2" type="ORF">FHL05_04320</name>
</gene>